<feature type="compositionally biased region" description="Basic and acidic residues" evidence="2">
    <location>
        <begin position="126"/>
        <end position="138"/>
    </location>
</feature>
<comment type="similarity">
    <text evidence="1">Belongs to the PIH1 family.</text>
</comment>
<dbReference type="GO" id="GO:0051087">
    <property type="term" value="F:protein-folding chaperone binding"/>
    <property type="evidence" value="ECO:0007669"/>
    <property type="project" value="InterPro"/>
</dbReference>
<dbReference type="SUPFAM" id="SSF49764">
    <property type="entry name" value="HSP20-like chaperones"/>
    <property type="match status" value="1"/>
</dbReference>
<evidence type="ECO:0000256" key="2">
    <source>
        <dbReference type="SAM" id="MobiDB-lite"/>
    </source>
</evidence>
<protein>
    <recommendedName>
        <fullName evidence="3">PIH1D1/2/3 CS-like domain-containing protein</fullName>
    </recommendedName>
</protein>
<dbReference type="PANTHER" id="PTHR21083:SF0">
    <property type="entry name" value="DYNEIN AXONEMAL ASSEMBLY FACTOR 6"/>
    <property type="match status" value="1"/>
</dbReference>
<evidence type="ECO:0000256" key="1">
    <source>
        <dbReference type="ARBA" id="ARBA00008511"/>
    </source>
</evidence>
<evidence type="ECO:0000259" key="3">
    <source>
        <dbReference type="Pfam" id="PF18201"/>
    </source>
</evidence>
<dbReference type="GO" id="GO:0070286">
    <property type="term" value="P:axonemal dynein complex assembly"/>
    <property type="evidence" value="ECO:0007669"/>
    <property type="project" value="InterPro"/>
</dbReference>
<dbReference type="InterPro" id="IPR008978">
    <property type="entry name" value="HSP20-like_chaperone"/>
</dbReference>
<feature type="region of interest" description="Disordered" evidence="2">
    <location>
        <begin position="1"/>
        <end position="74"/>
    </location>
</feature>
<dbReference type="InterPro" id="IPR041442">
    <property type="entry name" value="PIH1D1/2/3_CS-like"/>
</dbReference>
<dbReference type="Proteomes" id="UP001283361">
    <property type="component" value="Unassembled WGS sequence"/>
</dbReference>
<dbReference type="PANTHER" id="PTHR21083">
    <property type="entry name" value="TWISTER"/>
    <property type="match status" value="1"/>
</dbReference>
<feature type="region of interest" description="Disordered" evidence="2">
    <location>
        <begin position="99"/>
        <end position="138"/>
    </location>
</feature>
<reference evidence="4" key="1">
    <citation type="journal article" date="2023" name="G3 (Bethesda)">
        <title>A reference genome for the long-term kleptoplast-retaining sea slug Elysia crispata morphotype clarki.</title>
        <authorList>
            <person name="Eastman K.E."/>
            <person name="Pendleton A.L."/>
            <person name="Shaikh M.A."/>
            <person name="Suttiyut T."/>
            <person name="Ogas R."/>
            <person name="Tomko P."/>
            <person name="Gavelis G."/>
            <person name="Widhalm J.R."/>
            <person name="Wisecaver J.H."/>
        </authorList>
    </citation>
    <scope>NUCLEOTIDE SEQUENCE</scope>
    <source>
        <strain evidence="4">ECLA1</strain>
    </source>
</reference>
<accession>A0AAE1B1X1</accession>
<name>A0AAE1B1X1_9GAST</name>
<proteinExistence type="inferred from homology"/>
<evidence type="ECO:0000313" key="4">
    <source>
        <dbReference type="EMBL" id="KAK3798093.1"/>
    </source>
</evidence>
<dbReference type="InterPro" id="IPR026697">
    <property type="entry name" value="DNAAF6"/>
</dbReference>
<evidence type="ECO:0000313" key="5">
    <source>
        <dbReference type="Proteomes" id="UP001283361"/>
    </source>
</evidence>
<dbReference type="Pfam" id="PF18201">
    <property type="entry name" value="PIH1_CS"/>
    <property type="match status" value="1"/>
</dbReference>
<dbReference type="AlphaFoldDB" id="A0AAE1B1X1"/>
<keyword evidence="5" id="KW-1185">Reference proteome</keyword>
<dbReference type="Gene3D" id="2.60.40.790">
    <property type="match status" value="1"/>
</dbReference>
<dbReference type="GO" id="GO:0005737">
    <property type="term" value="C:cytoplasm"/>
    <property type="evidence" value="ECO:0007669"/>
    <property type="project" value="TreeGrafter"/>
</dbReference>
<dbReference type="GO" id="GO:0045505">
    <property type="term" value="F:dynein intermediate chain binding"/>
    <property type="evidence" value="ECO:0007669"/>
    <property type="project" value="TreeGrafter"/>
</dbReference>
<gene>
    <name evidence="4" type="ORF">RRG08_034649</name>
</gene>
<dbReference type="EMBL" id="JAWDGP010000724">
    <property type="protein sequence ID" value="KAK3798093.1"/>
    <property type="molecule type" value="Genomic_DNA"/>
</dbReference>
<organism evidence="4 5">
    <name type="scientific">Elysia crispata</name>
    <name type="common">lettuce slug</name>
    <dbReference type="NCBI Taxonomy" id="231223"/>
    <lineage>
        <taxon>Eukaryota</taxon>
        <taxon>Metazoa</taxon>
        <taxon>Spiralia</taxon>
        <taxon>Lophotrochozoa</taxon>
        <taxon>Mollusca</taxon>
        <taxon>Gastropoda</taxon>
        <taxon>Heterobranchia</taxon>
        <taxon>Euthyneura</taxon>
        <taxon>Panpulmonata</taxon>
        <taxon>Sacoglossa</taxon>
        <taxon>Placobranchoidea</taxon>
        <taxon>Plakobranchidae</taxon>
        <taxon>Elysia</taxon>
    </lineage>
</organism>
<comment type="caution">
    <text evidence="4">The sequence shown here is derived from an EMBL/GenBank/DDBJ whole genome shotgun (WGS) entry which is preliminary data.</text>
</comment>
<feature type="domain" description="PIH1D1/2/3 CS-like" evidence="3">
    <location>
        <begin position="163"/>
        <end position="257"/>
    </location>
</feature>
<feature type="compositionally biased region" description="Polar residues" evidence="2">
    <location>
        <begin position="12"/>
        <end position="24"/>
    </location>
</feature>
<sequence>MGEFSKHLSSLEARSQTGHSPTRGSSHRARYARNEPCGSRRPSSHNSNPSSHVSDTAGTVTLKSACTATPGARKRRKFTEMALNPSQISAVVDLFKTEEEDSDIDDDKPITGSASAMGPGNIGPQKRSDVISKEPVADSKDIWSEAEVPEGAEYDQMYDPRPQPEYDILYSQSVTSEDIFLQMGNKTPMTASCENMTIKIKLPDSKMSDVELDVKSKFLDCRTPKYKLGLHLPHPVDHKNGKAQWDAKTETLIVNLKMAREYDMFNF</sequence>
<feature type="compositionally biased region" description="Low complexity" evidence="2">
    <location>
        <begin position="39"/>
        <end position="52"/>
    </location>
</feature>
<feature type="compositionally biased region" description="Polar residues" evidence="2">
    <location>
        <begin position="53"/>
        <end position="67"/>
    </location>
</feature>